<accession>A0A0C5IZ60</accession>
<reference evidence="13 14" key="1">
    <citation type="journal article" date="2015" name="Genome Announc.">
        <title>Complete Genome Sequence of a Novel Bacterium within the Family Rhodocyclaceae That Degrades Polycyclic Aromatic Hydrocarbons.</title>
        <authorList>
            <person name="Singleton D.R."/>
            <person name="Dickey A.N."/>
            <person name="Scholl E.H."/>
            <person name="Wright F.A."/>
            <person name="Aitken M.D."/>
        </authorList>
    </citation>
    <scope>NUCLEOTIDE SEQUENCE [LARGE SCALE GENOMIC DNA]</scope>
    <source>
        <strain evidence="14">PG1-Ca6</strain>
    </source>
</reference>
<evidence type="ECO:0000256" key="4">
    <source>
        <dbReference type="ARBA" id="ARBA00022485"/>
    </source>
</evidence>
<dbReference type="Pfam" id="PF11953">
    <property type="entry name" value="DUF3470"/>
    <property type="match status" value="1"/>
</dbReference>
<dbReference type="GO" id="GO:0009055">
    <property type="term" value="F:electron transfer activity"/>
    <property type="evidence" value="ECO:0007669"/>
    <property type="project" value="InterPro"/>
</dbReference>
<dbReference type="PRINTS" id="PR00354">
    <property type="entry name" value="7FE8SFRDOXIN"/>
</dbReference>
<evidence type="ECO:0000313" key="13">
    <source>
        <dbReference type="EMBL" id="AJP48047.1"/>
    </source>
</evidence>
<dbReference type="GO" id="GO:0051539">
    <property type="term" value="F:4 iron, 4 sulfur cluster binding"/>
    <property type="evidence" value="ECO:0007669"/>
    <property type="project" value="UniProtKB-KW"/>
</dbReference>
<sequence>MTYVVTEACIKCKYTDCVDVCPVDCFHEGPNFLVIDPDECIDCTLCVAECPAEAIFAEDDVPADQVKLVQINAELAKIWPVITQRKEPPADADEWLKVPGKLSKLER</sequence>
<dbReference type="Proteomes" id="UP000061603">
    <property type="component" value="Chromosome"/>
</dbReference>
<keyword evidence="3 11" id="KW-0813">Transport</keyword>
<evidence type="ECO:0000256" key="5">
    <source>
        <dbReference type="ARBA" id="ARBA00022723"/>
    </source>
</evidence>
<keyword evidence="9 11" id="KW-0411">Iron-sulfur</keyword>
<keyword evidence="10 11" id="KW-0003">3Fe-4S</keyword>
<dbReference type="Pfam" id="PF00037">
    <property type="entry name" value="Fer4"/>
    <property type="match status" value="1"/>
</dbReference>
<dbReference type="InterPro" id="IPR022569">
    <property type="entry name" value="Fd_C"/>
</dbReference>
<proteinExistence type="predicted"/>
<dbReference type="AlphaFoldDB" id="A0A0C5IZ60"/>
<dbReference type="InterPro" id="IPR017896">
    <property type="entry name" value="4Fe4S_Fe-S-bd"/>
</dbReference>
<keyword evidence="4 11" id="KW-0004">4Fe-4S</keyword>
<dbReference type="GO" id="GO:0051538">
    <property type="term" value="F:3 iron, 4 sulfur cluster binding"/>
    <property type="evidence" value="ECO:0007669"/>
    <property type="project" value="UniProtKB-KW"/>
</dbReference>
<dbReference type="PATRIC" id="fig|1565605.3.peg.1135"/>
<feature type="domain" description="4Fe-4S ferredoxin-type" evidence="12">
    <location>
        <begin position="31"/>
        <end position="60"/>
    </location>
</feature>
<evidence type="ECO:0000259" key="12">
    <source>
        <dbReference type="PROSITE" id="PS51379"/>
    </source>
</evidence>
<dbReference type="InterPro" id="IPR050294">
    <property type="entry name" value="RnfB_subfamily"/>
</dbReference>
<evidence type="ECO:0000256" key="6">
    <source>
        <dbReference type="ARBA" id="ARBA00022737"/>
    </source>
</evidence>
<keyword evidence="7 11" id="KW-0249">Electron transport</keyword>
<dbReference type="SUPFAM" id="SSF54862">
    <property type="entry name" value="4Fe-4S ferredoxins"/>
    <property type="match status" value="1"/>
</dbReference>
<dbReference type="PANTHER" id="PTHR42859:SF2">
    <property type="entry name" value="FERREDOXIN"/>
    <property type="match status" value="1"/>
</dbReference>
<dbReference type="InterPro" id="IPR054829">
    <property type="entry name" value="FdxA"/>
</dbReference>
<dbReference type="STRING" id="1565605.PG1C_05410"/>
<evidence type="ECO:0000256" key="3">
    <source>
        <dbReference type="ARBA" id="ARBA00022448"/>
    </source>
</evidence>
<evidence type="ECO:0000256" key="8">
    <source>
        <dbReference type="ARBA" id="ARBA00023004"/>
    </source>
</evidence>
<comment type="cofactor">
    <cofactor evidence="1 11">
        <name>[3Fe-4S] cluster</name>
        <dbReference type="ChEBI" id="CHEBI:21137"/>
    </cofactor>
</comment>
<dbReference type="EMBL" id="CP010554">
    <property type="protein sequence ID" value="AJP48047.1"/>
    <property type="molecule type" value="Genomic_DNA"/>
</dbReference>
<comment type="function">
    <text evidence="11">Ferredoxins are iron-sulfur proteins that transfer electrons in a wide variety of metabolic reactions.</text>
</comment>
<dbReference type="RefSeq" id="WP_202636401.1">
    <property type="nucleotide sequence ID" value="NZ_CP010554.1"/>
</dbReference>
<dbReference type="PROSITE" id="PS51379">
    <property type="entry name" value="4FE4S_FER_2"/>
    <property type="match status" value="2"/>
</dbReference>
<organism evidence="13 14">
    <name type="scientific">Rugosibacter aromaticivorans</name>
    <dbReference type="NCBI Taxonomy" id="1565605"/>
    <lineage>
        <taxon>Bacteria</taxon>
        <taxon>Pseudomonadati</taxon>
        <taxon>Pseudomonadota</taxon>
        <taxon>Betaproteobacteria</taxon>
        <taxon>Nitrosomonadales</taxon>
        <taxon>Sterolibacteriaceae</taxon>
        <taxon>Rugosibacter</taxon>
    </lineage>
</organism>
<dbReference type="InterPro" id="IPR017900">
    <property type="entry name" value="4Fe4S_Fe_S_CS"/>
</dbReference>
<evidence type="ECO:0000256" key="9">
    <source>
        <dbReference type="ARBA" id="ARBA00023014"/>
    </source>
</evidence>
<evidence type="ECO:0000313" key="14">
    <source>
        <dbReference type="Proteomes" id="UP000061603"/>
    </source>
</evidence>
<keyword evidence="5 11" id="KW-0479">Metal-binding</keyword>
<keyword evidence="6 11" id="KW-0677">Repeat</keyword>
<dbReference type="InterPro" id="IPR000813">
    <property type="entry name" value="7Fe_ferredoxin"/>
</dbReference>
<evidence type="ECO:0000256" key="2">
    <source>
        <dbReference type="ARBA" id="ARBA00001966"/>
    </source>
</evidence>
<dbReference type="Gene3D" id="3.30.70.20">
    <property type="match status" value="1"/>
</dbReference>
<name>A0A0C5IZ60_9PROT</name>
<evidence type="ECO:0000256" key="7">
    <source>
        <dbReference type="ARBA" id="ARBA00022982"/>
    </source>
</evidence>
<feature type="domain" description="4Fe-4S ferredoxin-type" evidence="12">
    <location>
        <begin position="1"/>
        <end position="30"/>
    </location>
</feature>
<comment type="cofactor">
    <cofactor evidence="2 11">
        <name>[4Fe-4S] cluster</name>
        <dbReference type="ChEBI" id="CHEBI:49883"/>
    </cofactor>
</comment>
<protein>
    <recommendedName>
        <fullName evidence="11">Ferredoxin</fullName>
    </recommendedName>
</protein>
<dbReference type="PROSITE" id="PS00198">
    <property type="entry name" value="4FE4S_FER_1"/>
    <property type="match status" value="1"/>
</dbReference>
<evidence type="ECO:0000256" key="1">
    <source>
        <dbReference type="ARBA" id="ARBA00001927"/>
    </source>
</evidence>
<dbReference type="HOGENOM" id="CLU_139698_0_0_4"/>
<keyword evidence="8 11" id="KW-0408">Iron</keyword>
<dbReference type="KEGG" id="rbu:PG1C_05410"/>
<evidence type="ECO:0000256" key="10">
    <source>
        <dbReference type="ARBA" id="ARBA00023291"/>
    </source>
</evidence>
<dbReference type="NCBIfam" id="NF045490">
    <property type="entry name" value="FdxA_Protbact"/>
    <property type="match status" value="1"/>
</dbReference>
<gene>
    <name evidence="13" type="ORF">PG1C_05410</name>
</gene>
<evidence type="ECO:0000256" key="11">
    <source>
        <dbReference type="RuleBase" id="RU364098"/>
    </source>
</evidence>
<keyword evidence="14" id="KW-1185">Reference proteome</keyword>
<dbReference type="PANTHER" id="PTHR42859">
    <property type="entry name" value="OXIDOREDUCTASE"/>
    <property type="match status" value="1"/>
</dbReference>
<dbReference type="GO" id="GO:0046872">
    <property type="term" value="F:metal ion binding"/>
    <property type="evidence" value="ECO:0007669"/>
    <property type="project" value="UniProtKB-KW"/>
</dbReference>